<evidence type="ECO:0000256" key="16">
    <source>
        <dbReference type="ARBA" id="ARBA00051245"/>
    </source>
</evidence>
<dbReference type="Pfam" id="PF13614">
    <property type="entry name" value="AAA_31"/>
    <property type="match status" value="1"/>
</dbReference>
<keyword evidence="13 18" id="KW-1133">Transmembrane helix</keyword>
<evidence type="ECO:0000259" key="19">
    <source>
        <dbReference type="Pfam" id="PF02706"/>
    </source>
</evidence>
<keyword evidence="14 18" id="KW-0472">Membrane</keyword>
<keyword evidence="15" id="KW-0829">Tyrosine-protein kinase</keyword>
<evidence type="ECO:0000256" key="2">
    <source>
        <dbReference type="ARBA" id="ARBA00006683"/>
    </source>
</evidence>
<dbReference type="Pfam" id="PF02706">
    <property type="entry name" value="Wzz"/>
    <property type="match status" value="1"/>
</dbReference>
<dbReference type="Proteomes" id="UP001596455">
    <property type="component" value="Unassembled WGS sequence"/>
</dbReference>
<evidence type="ECO:0000256" key="17">
    <source>
        <dbReference type="SAM" id="MobiDB-lite"/>
    </source>
</evidence>
<proteinExistence type="inferred from homology"/>
<evidence type="ECO:0000256" key="10">
    <source>
        <dbReference type="ARBA" id="ARBA00022741"/>
    </source>
</evidence>
<dbReference type="InterPro" id="IPR050445">
    <property type="entry name" value="Bact_polysacc_biosynth/exp"/>
</dbReference>
<feature type="transmembrane region" description="Helical" evidence="18">
    <location>
        <begin position="173"/>
        <end position="194"/>
    </location>
</feature>
<dbReference type="CDD" id="cd05387">
    <property type="entry name" value="BY-kinase"/>
    <property type="match status" value="1"/>
</dbReference>
<comment type="similarity">
    <text evidence="2">Belongs to the CpsC/CapA family.</text>
</comment>
<dbReference type="Gene3D" id="3.40.50.300">
    <property type="entry name" value="P-loop containing nucleotide triphosphate hydrolases"/>
    <property type="match status" value="1"/>
</dbReference>
<reference evidence="22" key="1">
    <citation type="journal article" date="2019" name="Int. J. Syst. Evol. Microbiol.">
        <title>The Global Catalogue of Microorganisms (GCM) 10K type strain sequencing project: providing services to taxonomists for standard genome sequencing and annotation.</title>
        <authorList>
            <consortium name="The Broad Institute Genomics Platform"/>
            <consortium name="The Broad Institute Genome Sequencing Center for Infectious Disease"/>
            <person name="Wu L."/>
            <person name="Ma J."/>
        </authorList>
    </citation>
    <scope>NUCLEOTIDE SEQUENCE [LARGE SCALE GENOMIC DNA]</scope>
    <source>
        <strain evidence="22">JCM 1490</strain>
    </source>
</reference>
<dbReference type="PANTHER" id="PTHR32309:SF13">
    <property type="entry name" value="FERRIC ENTEROBACTIN TRANSPORT PROTEIN FEPE"/>
    <property type="match status" value="1"/>
</dbReference>
<evidence type="ECO:0000313" key="21">
    <source>
        <dbReference type="EMBL" id="MFC7404645.1"/>
    </source>
</evidence>
<evidence type="ECO:0000256" key="3">
    <source>
        <dbReference type="ARBA" id="ARBA00007316"/>
    </source>
</evidence>
<evidence type="ECO:0000256" key="9">
    <source>
        <dbReference type="ARBA" id="ARBA00022692"/>
    </source>
</evidence>
<dbReference type="GO" id="GO:0004715">
    <property type="term" value="F:non-membrane spanning protein tyrosine kinase activity"/>
    <property type="evidence" value="ECO:0007669"/>
    <property type="project" value="UniProtKB-EC"/>
</dbReference>
<accession>A0ABW2Q566</accession>
<dbReference type="InterPro" id="IPR027417">
    <property type="entry name" value="P-loop_NTPase"/>
</dbReference>
<keyword evidence="12" id="KW-0067">ATP-binding</keyword>
<evidence type="ECO:0000256" key="12">
    <source>
        <dbReference type="ARBA" id="ARBA00022840"/>
    </source>
</evidence>
<keyword evidence="11" id="KW-0418">Kinase</keyword>
<dbReference type="InterPro" id="IPR005702">
    <property type="entry name" value="Wzc-like_C"/>
</dbReference>
<evidence type="ECO:0000256" key="14">
    <source>
        <dbReference type="ARBA" id="ARBA00023136"/>
    </source>
</evidence>
<gene>
    <name evidence="21" type="ORF">ACFQQL_05950</name>
</gene>
<evidence type="ECO:0000256" key="8">
    <source>
        <dbReference type="ARBA" id="ARBA00022679"/>
    </source>
</evidence>
<evidence type="ECO:0000256" key="6">
    <source>
        <dbReference type="ARBA" id="ARBA00022475"/>
    </source>
</evidence>
<evidence type="ECO:0000256" key="13">
    <source>
        <dbReference type="ARBA" id="ARBA00022989"/>
    </source>
</evidence>
<dbReference type="SUPFAM" id="SSF52540">
    <property type="entry name" value="P-loop containing nucleoside triphosphate hydrolases"/>
    <property type="match status" value="1"/>
</dbReference>
<evidence type="ECO:0000256" key="18">
    <source>
        <dbReference type="SAM" id="Phobius"/>
    </source>
</evidence>
<feature type="region of interest" description="Disordered" evidence="17">
    <location>
        <begin position="452"/>
        <end position="482"/>
    </location>
</feature>
<evidence type="ECO:0000256" key="5">
    <source>
        <dbReference type="ARBA" id="ARBA00011903"/>
    </source>
</evidence>
<dbReference type="EMBL" id="JBHTCQ010000001">
    <property type="protein sequence ID" value="MFC7404645.1"/>
    <property type="molecule type" value="Genomic_DNA"/>
</dbReference>
<dbReference type="InterPro" id="IPR003856">
    <property type="entry name" value="LPS_length_determ_N"/>
</dbReference>
<comment type="catalytic activity">
    <reaction evidence="16">
        <text>L-tyrosyl-[protein] + ATP = O-phospho-L-tyrosyl-[protein] + ADP + H(+)</text>
        <dbReference type="Rhea" id="RHEA:10596"/>
        <dbReference type="Rhea" id="RHEA-COMP:10136"/>
        <dbReference type="Rhea" id="RHEA-COMP:20101"/>
        <dbReference type="ChEBI" id="CHEBI:15378"/>
        <dbReference type="ChEBI" id="CHEBI:30616"/>
        <dbReference type="ChEBI" id="CHEBI:46858"/>
        <dbReference type="ChEBI" id="CHEBI:61978"/>
        <dbReference type="ChEBI" id="CHEBI:456216"/>
        <dbReference type="EC" id="2.7.10.2"/>
    </reaction>
</comment>
<sequence>MELTEYLSVLRKRWITVVLLAVAGLAAGALASLMAVPTYHTATRMFFTVNTGDSIGEMTQGTNFADQQLSSYSEVAKSPMVLDPVIEELGLDTNANALAGSIDVSRPGSALILDITATSSDPERAAELADSVADHLVDVVAELAPQNSEGEDAVAATVLSPASVPGRAASPNIPLNLGLGVGMGVLLGIGLAVLRETLDTKIRVDKDIAQVTDATVIGNIAFEDTGTGHPVFMHDDPRGQRAEAIRRLRTNLQFVNLNDRPNSIVVTSSVPGEGKSTTAINVAISMADAGAKVILIDADLRKPSIGEYLGIESRAGLTTVLIGRAELDEVVHQGESPTLHVLPSGQIPPNPSELLGSRAMSTLLAQLTAAYDHVIIDSPPLLPVTDAAVLSKLTGGALVIAGADRIHKAQLRESMDALERVDAHVLGVVLNKVERRERGKYYYTYGEYNEPEDGSINGRPNRTVAETSARSTWPGQPLAQRR</sequence>
<dbReference type="EC" id="2.7.10.2" evidence="5"/>
<name>A0ABW2Q566_9MICO</name>
<evidence type="ECO:0000313" key="22">
    <source>
        <dbReference type="Proteomes" id="UP001596455"/>
    </source>
</evidence>
<keyword evidence="7" id="KW-0997">Cell inner membrane</keyword>
<dbReference type="NCBIfam" id="TIGR01007">
    <property type="entry name" value="eps_fam"/>
    <property type="match status" value="1"/>
</dbReference>
<keyword evidence="8 21" id="KW-0808">Transferase</keyword>
<dbReference type="InterPro" id="IPR025669">
    <property type="entry name" value="AAA_dom"/>
</dbReference>
<evidence type="ECO:0000256" key="15">
    <source>
        <dbReference type="ARBA" id="ARBA00023137"/>
    </source>
</evidence>
<comment type="subcellular location">
    <subcellularLocation>
        <location evidence="1">Cell inner membrane</location>
        <topology evidence="1">Multi-pass membrane protein</topology>
    </subcellularLocation>
</comment>
<evidence type="ECO:0000256" key="7">
    <source>
        <dbReference type="ARBA" id="ARBA00022519"/>
    </source>
</evidence>
<feature type="domain" description="AAA" evidence="20">
    <location>
        <begin position="264"/>
        <end position="387"/>
    </location>
</feature>
<organism evidence="21 22">
    <name type="scientific">Georgenia alba</name>
    <dbReference type="NCBI Taxonomy" id="2233858"/>
    <lineage>
        <taxon>Bacteria</taxon>
        <taxon>Bacillati</taxon>
        <taxon>Actinomycetota</taxon>
        <taxon>Actinomycetes</taxon>
        <taxon>Micrococcales</taxon>
        <taxon>Bogoriellaceae</taxon>
        <taxon>Georgenia</taxon>
    </lineage>
</organism>
<keyword evidence="9 18" id="KW-0812">Transmembrane</keyword>
<dbReference type="RefSeq" id="WP_382392237.1">
    <property type="nucleotide sequence ID" value="NZ_JBHTCQ010000001.1"/>
</dbReference>
<keyword evidence="22" id="KW-1185">Reference proteome</keyword>
<evidence type="ECO:0000256" key="11">
    <source>
        <dbReference type="ARBA" id="ARBA00022777"/>
    </source>
</evidence>
<evidence type="ECO:0000256" key="4">
    <source>
        <dbReference type="ARBA" id="ARBA00008883"/>
    </source>
</evidence>
<evidence type="ECO:0000259" key="20">
    <source>
        <dbReference type="Pfam" id="PF13614"/>
    </source>
</evidence>
<comment type="similarity">
    <text evidence="3">Belongs to the CpsD/CapB family.</text>
</comment>
<comment type="caution">
    <text evidence="21">The sequence shown here is derived from an EMBL/GenBank/DDBJ whole genome shotgun (WGS) entry which is preliminary data.</text>
</comment>
<protein>
    <recommendedName>
        <fullName evidence="5">non-specific protein-tyrosine kinase</fullName>
        <ecNumber evidence="5">2.7.10.2</ecNumber>
    </recommendedName>
</protein>
<dbReference type="PANTHER" id="PTHR32309">
    <property type="entry name" value="TYROSINE-PROTEIN KINASE"/>
    <property type="match status" value="1"/>
</dbReference>
<keyword evidence="6" id="KW-1003">Cell membrane</keyword>
<feature type="domain" description="Polysaccharide chain length determinant N-terminal" evidence="19">
    <location>
        <begin position="2"/>
        <end position="89"/>
    </location>
</feature>
<comment type="similarity">
    <text evidence="4">Belongs to the etk/wzc family.</text>
</comment>
<keyword evidence="10" id="KW-0547">Nucleotide-binding</keyword>
<evidence type="ECO:0000256" key="1">
    <source>
        <dbReference type="ARBA" id="ARBA00004429"/>
    </source>
</evidence>
<feature type="compositionally biased region" description="Polar residues" evidence="17">
    <location>
        <begin position="458"/>
        <end position="474"/>
    </location>
</feature>